<dbReference type="Proteomes" id="UP000269872">
    <property type="component" value="Unassembled WGS sequence"/>
</dbReference>
<organism evidence="2 3">
    <name type="scientific">Pseudomonas caricapapayae</name>
    <dbReference type="NCBI Taxonomy" id="46678"/>
    <lineage>
        <taxon>Bacteria</taxon>
        <taxon>Pseudomonadati</taxon>
        <taxon>Pseudomonadota</taxon>
        <taxon>Gammaproteobacteria</taxon>
        <taxon>Pseudomonadales</taxon>
        <taxon>Pseudomonadaceae</taxon>
        <taxon>Pseudomonas</taxon>
    </lineage>
</organism>
<feature type="region of interest" description="Disordered" evidence="1">
    <location>
        <begin position="104"/>
        <end position="133"/>
    </location>
</feature>
<protein>
    <submittedName>
        <fullName evidence="2">Uncharacterized protein</fullName>
    </submittedName>
</protein>
<reference evidence="2 3" key="1">
    <citation type="submission" date="2018-08" db="EMBL/GenBank/DDBJ databases">
        <title>Recombination of ecologically and evolutionarily significant loci maintains genetic cohesion in the Pseudomonas syringae species complex.</title>
        <authorList>
            <person name="Dillon M."/>
            <person name="Thakur S."/>
            <person name="Almeida R.N.D."/>
            <person name="Weir B.S."/>
            <person name="Guttman D.S."/>
        </authorList>
    </citation>
    <scope>NUCLEOTIDE SEQUENCE [LARGE SCALE GENOMIC DNA]</scope>
    <source>
        <strain evidence="2 3">ICMP 7496</strain>
    </source>
</reference>
<comment type="caution">
    <text evidence="2">The sequence shown here is derived from an EMBL/GenBank/DDBJ whole genome shotgun (WGS) entry which is preliminary data.</text>
</comment>
<evidence type="ECO:0000256" key="1">
    <source>
        <dbReference type="SAM" id="MobiDB-lite"/>
    </source>
</evidence>
<feature type="region of interest" description="Disordered" evidence="1">
    <location>
        <begin position="1"/>
        <end position="22"/>
    </location>
</feature>
<proteinExistence type="predicted"/>
<dbReference type="AlphaFoldDB" id="A0A3M6EP10"/>
<name>A0A3M6EP10_9PSED</name>
<evidence type="ECO:0000313" key="2">
    <source>
        <dbReference type="EMBL" id="RMV69937.1"/>
    </source>
</evidence>
<dbReference type="EMBL" id="RBUY01000195">
    <property type="protein sequence ID" value="RMV69937.1"/>
    <property type="molecule type" value="Genomic_DNA"/>
</dbReference>
<feature type="compositionally biased region" description="Polar residues" evidence="1">
    <location>
        <begin position="114"/>
        <end position="124"/>
    </location>
</feature>
<accession>A0A3M6EP10</accession>
<sequence>MLALVDQIHHEGSTMPAPDDLTTQTPGTPLATMTPLAGAISDANTGNPNANESLTANAQAPLYVAKHNGGGRWIIVDAQGERFSEFMTQDKPEAEAEALRLIEGGAPYVKPDESASQTQSQPLATTKPDAVDPTKLKAAVMTADGWLCPEPAAAKE</sequence>
<gene>
    <name evidence="2" type="ORF">ALP05_02352</name>
</gene>
<evidence type="ECO:0000313" key="3">
    <source>
        <dbReference type="Proteomes" id="UP000269872"/>
    </source>
</evidence>